<comment type="caution">
    <text evidence="1">The sequence shown here is derived from an EMBL/GenBank/DDBJ whole genome shotgun (WGS) entry which is preliminary data.</text>
</comment>
<organism evidence="1 2">
    <name type="scientific">Ficus carica</name>
    <name type="common">Common fig</name>
    <dbReference type="NCBI Taxonomy" id="3494"/>
    <lineage>
        <taxon>Eukaryota</taxon>
        <taxon>Viridiplantae</taxon>
        <taxon>Streptophyta</taxon>
        <taxon>Embryophyta</taxon>
        <taxon>Tracheophyta</taxon>
        <taxon>Spermatophyta</taxon>
        <taxon>Magnoliopsida</taxon>
        <taxon>eudicotyledons</taxon>
        <taxon>Gunneridae</taxon>
        <taxon>Pentapetalae</taxon>
        <taxon>rosids</taxon>
        <taxon>fabids</taxon>
        <taxon>Rosales</taxon>
        <taxon>Moraceae</taxon>
        <taxon>Ficeae</taxon>
        <taxon>Ficus</taxon>
    </lineage>
</organism>
<evidence type="ECO:0000313" key="2">
    <source>
        <dbReference type="Proteomes" id="UP001187192"/>
    </source>
</evidence>
<accession>A0AA88E7Y2</accession>
<protein>
    <submittedName>
        <fullName evidence="1">Uncharacterized protein</fullName>
    </submittedName>
</protein>
<keyword evidence="2" id="KW-1185">Reference proteome</keyword>
<evidence type="ECO:0000313" key="1">
    <source>
        <dbReference type="EMBL" id="GMN68893.1"/>
    </source>
</evidence>
<reference evidence="1" key="1">
    <citation type="submission" date="2023-07" db="EMBL/GenBank/DDBJ databases">
        <title>draft genome sequence of fig (Ficus carica).</title>
        <authorList>
            <person name="Takahashi T."/>
            <person name="Nishimura K."/>
        </authorList>
    </citation>
    <scope>NUCLEOTIDE SEQUENCE</scope>
</reference>
<gene>
    <name evidence="1" type="ORF">TIFTF001_037943</name>
</gene>
<dbReference type="Proteomes" id="UP001187192">
    <property type="component" value="Unassembled WGS sequence"/>
</dbReference>
<name>A0AA88E7Y2_FICCA</name>
<sequence>MAGRTTPTTLHSIVVRHGLGLFIDHLYHVPWLRIKDSDNLLAIFEEMEGNQLVISIKLHAARFICAQGATSCFLNLYSWTRTTFAYFSAEIELATVVKFAPSAARSSTMSNGLIKAARSSTMSNGLKCPRTTAASKFVGFLETSSDAAL</sequence>
<proteinExistence type="predicted"/>
<dbReference type="AlphaFoldDB" id="A0AA88E7Y2"/>
<dbReference type="EMBL" id="BTGU01000722">
    <property type="protein sequence ID" value="GMN68893.1"/>
    <property type="molecule type" value="Genomic_DNA"/>
</dbReference>